<keyword evidence="1" id="KW-1133">Transmembrane helix</keyword>
<keyword evidence="1" id="KW-0812">Transmembrane</keyword>
<feature type="transmembrane region" description="Helical" evidence="1">
    <location>
        <begin position="49"/>
        <end position="72"/>
    </location>
</feature>
<proteinExistence type="predicted"/>
<dbReference type="Proteomes" id="UP000221949">
    <property type="component" value="Segment"/>
</dbReference>
<gene>
    <name evidence="2" type="ORF">STRATTON_281</name>
</gene>
<reference evidence="3" key="1">
    <citation type="submission" date="2016-06" db="EMBL/GenBank/DDBJ databases">
        <authorList>
            <person name="Berg J.A."/>
            <person name="Stratton M.L."/>
            <person name="Esplin I.D."/>
            <person name="Jensen G.L."/>
            <person name="Merrill B.D."/>
            <person name="Breakwell D.P."/>
            <person name="Hope S."/>
            <person name="Grose J.H."/>
        </authorList>
    </citation>
    <scope>NUCLEOTIDE SEQUENCE [LARGE SCALE GENOMIC DNA]</scope>
</reference>
<name>A0A1B2IHG1_9CAUD</name>
<organism evidence="2 3">
    <name type="scientific">Erwinia phage vB_EamM_Stratton</name>
    <dbReference type="NCBI Taxonomy" id="1883378"/>
    <lineage>
        <taxon>Viruses</taxon>
        <taxon>Duplodnaviria</taxon>
        <taxon>Heunggongvirae</taxon>
        <taxon>Uroviricota</taxon>
        <taxon>Caudoviricetes</taxon>
        <taxon>Chimalliviridae</taxon>
        <taxon>Erskinevirus</taxon>
        <taxon>Erskinevirus EaH2</taxon>
    </lineage>
</organism>
<evidence type="ECO:0000256" key="1">
    <source>
        <dbReference type="SAM" id="Phobius"/>
    </source>
</evidence>
<dbReference type="EMBL" id="KX397373">
    <property type="protein sequence ID" value="ANZ50706.1"/>
    <property type="molecule type" value="Genomic_DNA"/>
</dbReference>
<keyword evidence="1" id="KW-0472">Membrane</keyword>
<sequence>MTLTYYIVVALMWVCLFLMVRHTCTVVNNYGRRCGACSRTVRMAQFTGVFGLFVVGTGATYAASVVLALHTLSVSGVH</sequence>
<evidence type="ECO:0000313" key="2">
    <source>
        <dbReference type="EMBL" id="ANZ50706.1"/>
    </source>
</evidence>
<protein>
    <submittedName>
        <fullName evidence="2">Uncharacterized protein</fullName>
    </submittedName>
</protein>
<accession>A0A1B2IHG1</accession>
<feature type="transmembrane region" description="Helical" evidence="1">
    <location>
        <begin position="6"/>
        <end position="28"/>
    </location>
</feature>
<evidence type="ECO:0000313" key="3">
    <source>
        <dbReference type="Proteomes" id="UP000221949"/>
    </source>
</evidence>